<gene>
    <name evidence="5" type="ORF">GQ55_7G290900</name>
</gene>
<dbReference type="SUPFAM" id="SSF54695">
    <property type="entry name" value="POZ domain"/>
    <property type="match status" value="1"/>
</dbReference>
<dbReference type="InterPro" id="IPR011333">
    <property type="entry name" value="SKP1/BTB/POZ_sf"/>
</dbReference>
<dbReference type="Gene3D" id="1.25.40.420">
    <property type="match status" value="1"/>
</dbReference>
<dbReference type="InterPro" id="IPR045005">
    <property type="entry name" value="BPM1-6"/>
</dbReference>
<keyword evidence="6" id="KW-1185">Reference proteome</keyword>
<feature type="domain" description="BTB" evidence="3">
    <location>
        <begin position="336"/>
        <end position="399"/>
    </location>
</feature>
<evidence type="ECO:0000259" key="4">
    <source>
        <dbReference type="PROSITE" id="PS50144"/>
    </source>
</evidence>
<sequence length="505" mass="55732">MLQAVAASGLPMPRARKAAGLEKAALTWHFIKYLVVRGQAIAQPPSRVESHEPKHSSYAYLALRAERGGEARAVVAVDGGKGLGDVLLEVDDGLLEAAMRVCEVDEGVEEAVGRGGGGAGEHGLGRRALPCVSGTREMRQAVKPVRRRGGSYAEGAFKQILPETSSRFVMESITATRTFEVTNFSLLEGVGIGKYVSSRTFSGGGCDWNIRLYPDGCCRLYPNGCWMKGLADCVSIYLCFLGGGSVAPRRTKFSLSLLDKDRYSGHSTDEPTGHEKWGSLFIKKSHLKELLLRSNDCFTIRCVLTIIKRQTKMAIEVPQSNLHQDLANMLKDGGGTDVTFSVGDQLFHAHRYVLAARSVVFRAELFGEMKEKATQHIKIHDMEPTVFGWLLYFMYADSLPDDCNDNADRIVAMQHLLVAADRYGLDRLRLMREEKLCSWLDVQSVATTLALAEQHQCVQLRDVCLKFIDCRDVLGAVMETEGFKHLSASCPLVTKEILDDHISQN</sequence>
<evidence type="ECO:0000256" key="2">
    <source>
        <dbReference type="ARBA" id="ARBA00010846"/>
    </source>
</evidence>
<dbReference type="InterPro" id="IPR056423">
    <property type="entry name" value="BACK_BPM_SPOP"/>
</dbReference>
<dbReference type="OrthoDB" id="1878800at2759"/>
<feature type="domain" description="MATH" evidence="4">
    <location>
        <begin position="174"/>
        <end position="304"/>
    </location>
</feature>
<proteinExistence type="inferred from homology"/>
<protein>
    <recommendedName>
        <fullName evidence="7">BTB domain-containing protein</fullName>
    </recommendedName>
</protein>
<dbReference type="Gene3D" id="2.60.210.10">
    <property type="entry name" value="Apoptosis, Tumor Necrosis Factor Receptor Associated Protein 2, Chain A"/>
    <property type="match status" value="1"/>
</dbReference>
<dbReference type="InterPro" id="IPR002083">
    <property type="entry name" value="MATH/TRAF_dom"/>
</dbReference>
<comment type="pathway">
    <text evidence="1">Protein modification; protein ubiquitination.</text>
</comment>
<dbReference type="SMART" id="SM00225">
    <property type="entry name" value="BTB"/>
    <property type="match status" value="1"/>
</dbReference>
<name>A0A2T7D072_9POAL</name>
<dbReference type="CDD" id="cd00121">
    <property type="entry name" value="MATH"/>
    <property type="match status" value="1"/>
</dbReference>
<dbReference type="PANTHER" id="PTHR26379:SF515">
    <property type="entry name" value="BTB DOMAIN-CONTAINING PROTEIN"/>
    <property type="match status" value="1"/>
</dbReference>
<evidence type="ECO:0000256" key="1">
    <source>
        <dbReference type="ARBA" id="ARBA00004906"/>
    </source>
</evidence>
<dbReference type="Gene3D" id="3.30.710.10">
    <property type="entry name" value="Potassium Channel Kv1.1, Chain A"/>
    <property type="match status" value="1"/>
</dbReference>
<dbReference type="InterPro" id="IPR008974">
    <property type="entry name" value="TRAF-like"/>
</dbReference>
<dbReference type="Proteomes" id="UP000244336">
    <property type="component" value="Chromosome 7"/>
</dbReference>
<evidence type="ECO:0000259" key="3">
    <source>
        <dbReference type="PROSITE" id="PS50097"/>
    </source>
</evidence>
<reference evidence="5 6" key="1">
    <citation type="submission" date="2018-04" db="EMBL/GenBank/DDBJ databases">
        <title>WGS assembly of Panicum hallii var. hallii HAL2.</title>
        <authorList>
            <person name="Lovell J."/>
            <person name="Jenkins J."/>
            <person name="Lowry D."/>
            <person name="Mamidi S."/>
            <person name="Sreedasyam A."/>
            <person name="Weng X."/>
            <person name="Barry K."/>
            <person name="Bonette J."/>
            <person name="Campitelli B."/>
            <person name="Daum C."/>
            <person name="Gordon S."/>
            <person name="Gould B."/>
            <person name="Lipzen A."/>
            <person name="MacQueen A."/>
            <person name="Palacio-Mejia J."/>
            <person name="Plott C."/>
            <person name="Shakirov E."/>
            <person name="Shu S."/>
            <person name="Yoshinaga Y."/>
            <person name="Zane M."/>
            <person name="Rokhsar D."/>
            <person name="Grimwood J."/>
            <person name="Schmutz J."/>
            <person name="Juenger T."/>
        </authorList>
    </citation>
    <scope>NUCLEOTIDE SEQUENCE [LARGE SCALE GENOMIC DNA]</scope>
    <source>
        <strain evidence="6">cv. HAL2</strain>
    </source>
</reference>
<dbReference type="AlphaFoldDB" id="A0A2T7D072"/>
<evidence type="ECO:0008006" key="7">
    <source>
        <dbReference type="Google" id="ProtNLM"/>
    </source>
</evidence>
<dbReference type="GO" id="GO:0016567">
    <property type="term" value="P:protein ubiquitination"/>
    <property type="evidence" value="ECO:0007669"/>
    <property type="project" value="InterPro"/>
</dbReference>
<organism evidence="5 6">
    <name type="scientific">Panicum hallii var. hallii</name>
    <dbReference type="NCBI Taxonomy" id="1504633"/>
    <lineage>
        <taxon>Eukaryota</taxon>
        <taxon>Viridiplantae</taxon>
        <taxon>Streptophyta</taxon>
        <taxon>Embryophyta</taxon>
        <taxon>Tracheophyta</taxon>
        <taxon>Spermatophyta</taxon>
        <taxon>Magnoliopsida</taxon>
        <taxon>Liliopsida</taxon>
        <taxon>Poales</taxon>
        <taxon>Poaceae</taxon>
        <taxon>PACMAD clade</taxon>
        <taxon>Panicoideae</taxon>
        <taxon>Panicodae</taxon>
        <taxon>Paniceae</taxon>
        <taxon>Panicinae</taxon>
        <taxon>Panicum</taxon>
        <taxon>Panicum sect. Panicum</taxon>
    </lineage>
</organism>
<dbReference type="Pfam" id="PF24570">
    <property type="entry name" value="BACK_BPM_SPOP"/>
    <property type="match status" value="1"/>
</dbReference>
<dbReference type="Pfam" id="PF22486">
    <property type="entry name" value="MATH_2"/>
    <property type="match status" value="1"/>
</dbReference>
<dbReference type="PROSITE" id="PS50144">
    <property type="entry name" value="MATH"/>
    <property type="match status" value="1"/>
</dbReference>
<dbReference type="Gramene" id="PUZ48998">
    <property type="protein sequence ID" value="PUZ48998"/>
    <property type="gene ID" value="GQ55_7G290900"/>
</dbReference>
<dbReference type="PANTHER" id="PTHR26379">
    <property type="entry name" value="BTB/POZ AND MATH DOMAIN-CONTAINING PROTEIN 1"/>
    <property type="match status" value="1"/>
</dbReference>
<dbReference type="EMBL" id="CM009755">
    <property type="protein sequence ID" value="PUZ48998.1"/>
    <property type="molecule type" value="Genomic_DNA"/>
</dbReference>
<evidence type="ECO:0000313" key="5">
    <source>
        <dbReference type="EMBL" id="PUZ48998.1"/>
    </source>
</evidence>
<accession>A0A2T7D072</accession>
<dbReference type="Pfam" id="PF00651">
    <property type="entry name" value="BTB"/>
    <property type="match status" value="1"/>
</dbReference>
<dbReference type="SUPFAM" id="SSF49599">
    <property type="entry name" value="TRAF domain-like"/>
    <property type="match status" value="1"/>
</dbReference>
<evidence type="ECO:0000313" key="6">
    <source>
        <dbReference type="Proteomes" id="UP000244336"/>
    </source>
</evidence>
<dbReference type="PROSITE" id="PS50097">
    <property type="entry name" value="BTB"/>
    <property type="match status" value="1"/>
</dbReference>
<dbReference type="InterPro" id="IPR000210">
    <property type="entry name" value="BTB/POZ_dom"/>
</dbReference>
<comment type="similarity">
    <text evidence="2">Belongs to the Tdpoz family.</text>
</comment>